<feature type="domain" description="3-oxo-5-alpha-steroid 4-dehydrogenase C-terminal" evidence="6">
    <location>
        <begin position="160"/>
        <end position="259"/>
    </location>
</feature>
<dbReference type="PROSITE" id="PS50244">
    <property type="entry name" value="S5A_REDUCTASE"/>
    <property type="match status" value="1"/>
</dbReference>
<evidence type="ECO:0000313" key="8">
    <source>
        <dbReference type="Proteomes" id="UP000644660"/>
    </source>
</evidence>
<dbReference type="OrthoDB" id="541710at2759"/>
<dbReference type="UniPathway" id="UPA00378"/>
<evidence type="ECO:0000256" key="3">
    <source>
        <dbReference type="ARBA" id="ARBA00022989"/>
    </source>
</evidence>
<feature type="transmembrane region" description="Helical" evidence="5">
    <location>
        <begin position="125"/>
        <end position="144"/>
    </location>
</feature>
<name>A0A8H2VBK8_9SACH</name>
<feature type="transmembrane region" description="Helical" evidence="5">
    <location>
        <begin position="12"/>
        <end position="35"/>
    </location>
</feature>
<comment type="function">
    <text evidence="5">Plays a key role in early steps of protein N-linked glycosylation by being involved in the conversion of polyprenol into dolichol. Acts as a polyprenal reductase that mediates the reduction of polyprenal into dolichal in a NADP-dependent mechanism. Dolichols are required for the synthesis of dolichol-linked monosaccharides and the oligosaccharide precursor used for N-glycosylation.</text>
</comment>
<keyword evidence="5" id="KW-0256">Endoplasmic reticulum</keyword>
<accession>A0A8H2VBK8</accession>
<evidence type="ECO:0000313" key="7">
    <source>
        <dbReference type="EMBL" id="CAB4252256.1"/>
    </source>
</evidence>
<comment type="caution">
    <text evidence="7">The sequence shown here is derived from an EMBL/GenBank/DDBJ whole genome shotgun (WGS) entry which is preliminary data.</text>
</comment>
<protein>
    <recommendedName>
        <fullName evidence="5">Polyprenal reductase</fullName>
        <ecNumber evidence="5">1.3.1.94</ecNumber>
    </recommendedName>
</protein>
<dbReference type="Pfam" id="PF02544">
    <property type="entry name" value="Steroid_dh"/>
    <property type="match status" value="1"/>
</dbReference>
<keyword evidence="8" id="KW-1185">Reference proteome</keyword>
<dbReference type="GeneID" id="64855380"/>
<dbReference type="GO" id="GO:0016095">
    <property type="term" value="P:polyprenol catabolic process"/>
    <property type="evidence" value="ECO:0007669"/>
    <property type="project" value="UniProtKB-UniRule"/>
</dbReference>
<dbReference type="AlphaFoldDB" id="A0A8H2VBK8"/>
<gene>
    <name evidence="7" type="ORF">KABA2_01S09526</name>
</gene>
<evidence type="ECO:0000256" key="4">
    <source>
        <dbReference type="ARBA" id="ARBA00023136"/>
    </source>
</evidence>
<dbReference type="GO" id="GO:0160198">
    <property type="term" value="F:polyprenal reductase activity"/>
    <property type="evidence" value="ECO:0007669"/>
    <property type="project" value="UniProtKB-EC"/>
</dbReference>
<dbReference type="GO" id="GO:0005789">
    <property type="term" value="C:endoplasmic reticulum membrane"/>
    <property type="evidence" value="ECO:0007669"/>
    <property type="project" value="UniProtKB-SubCell"/>
</dbReference>
<dbReference type="InterPro" id="IPR001104">
    <property type="entry name" value="3-oxo-5_a-steroid_4-DH_C"/>
</dbReference>
<dbReference type="GO" id="GO:0102389">
    <property type="term" value="F:polyprenol reductase activity"/>
    <property type="evidence" value="ECO:0007669"/>
    <property type="project" value="UniProtKB-UniRule"/>
</dbReference>
<dbReference type="RefSeq" id="XP_041404294.1">
    <property type="nucleotide sequence ID" value="XM_041548360.1"/>
</dbReference>
<dbReference type="PANTHER" id="PTHR14624">
    <property type="entry name" value="DFG10 PROTEIN"/>
    <property type="match status" value="1"/>
</dbReference>
<evidence type="ECO:0000256" key="1">
    <source>
        <dbReference type="ARBA" id="ARBA00004127"/>
    </source>
</evidence>
<sequence length="259" mass="30538">MVLSTFDKYIPYITIFYRVSFLIGLLSLLFAKFVLPEFLQYGKTLYPIKKSDKKLNHKNSKLNTIIHYTVPKAYFAHFYILSTVLSLITCASYAGYTLPWLVLFHSIRRLYETLYVCKYTNKSRMNWSHYVVGIWFYSVLHIILNIKLKQGIILSDLHKYSSALFIIASWDQYMNHKVLSGLVKYSLPKDRLFKLISSPHYLDELLIYGSFISYNAEFLWLVVWIFTSLAISAIETQRYYKINFPNDKIAPYAFIPFLL</sequence>
<comment type="similarity">
    <text evidence="5">Belongs to the steroid 5-alpha reductase family. Polyprenal reductase subfamily.</text>
</comment>
<feature type="transmembrane region" description="Helical" evidence="5">
    <location>
        <begin position="205"/>
        <end position="231"/>
    </location>
</feature>
<comment type="catalytic activity">
    <reaction evidence="5">
        <text>a di-trans,poly-cis-dolichal + NADP(+) = a di-trans,poly-cis-polyprenal + NADPH + H(+)</text>
        <dbReference type="Rhea" id="RHEA:80727"/>
        <dbReference type="Rhea" id="RHEA-COMP:19536"/>
        <dbReference type="Rhea" id="RHEA-COMP:19537"/>
        <dbReference type="ChEBI" id="CHEBI:15378"/>
        <dbReference type="ChEBI" id="CHEBI:57783"/>
        <dbReference type="ChEBI" id="CHEBI:58349"/>
        <dbReference type="ChEBI" id="CHEBI:231623"/>
        <dbReference type="ChEBI" id="CHEBI:231637"/>
        <dbReference type="EC" id="1.3.1.94"/>
    </reaction>
    <physiologicalReaction direction="right-to-left" evidence="5">
        <dbReference type="Rhea" id="RHEA:80729"/>
    </physiologicalReaction>
</comment>
<evidence type="ECO:0000256" key="5">
    <source>
        <dbReference type="RuleBase" id="RU367081"/>
    </source>
</evidence>
<dbReference type="InterPro" id="IPR039698">
    <property type="entry name" value="Dfg10/SRD5A3"/>
</dbReference>
<comment type="pathway">
    <text evidence="5">Protein modification; protein glycosylation.</text>
</comment>
<reference evidence="7 8" key="1">
    <citation type="submission" date="2020-05" db="EMBL/GenBank/DDBJ databases">
        <authorList>
            <person name="Casaregola S."/>
            <person name="Devillers H."/>
            <person name="Grondin C."/>
        </authorList>
    </citation>
    <scope>NUCLEOTIDE SEQUENCE [LARGE SCALE GENOMIC DNA]</scope>
    <source>
        <strain evidence="7 8">CLIB 1767</strain>
    </source>
</reference>
<dbReference type="Proteomes" id="UP000644660">
    <property type="component" value="Unassembled WGS sequence"/>
</dbReference>
<dbReference type="GO" id="GO:0003865">
    <property type="term" value="F:3-oxo-5-alpha-steroid 4-dehydrogenase activity"/>
    <property type="evidence" value="ECO:0007669"/>
    <property type="project" value="TreeGrafter"/>
</dbReference>
<keyword evidence="4 5" id="KW-0472">Membrane</keyword>
<dbReference type="PANTHER" id="PTHR14624:SF0">
    <property type="entry name" value="POLYPRENOL REDUCTASE"/>
    <property type="match status" value="1"/>
</dbReference>
<dbReference type="EC" id="1.3.1.94" evidence="5"/>
<evidence type="ECO:0000256" key="2">
    <source>
        <dbReference type="ARBA" id="ARBA00022692"/>
    </source>
</evidence>
<dbReference type="GO" id="GO:0006488">
    <property type="term" value="P:dolichol-linked oligosaccharide biosynthetic process"/>
    <property type="evidence" value="ECO:0007669"/>
    <property type="project" value="UniProtKB-UniRule"/>
</dbReference>
<keyword evidence="2 5" id="KW-0812">Transmembrane</keyword>
<keyword evidence="5" id="KW-0521">NADP</keyword>
<keyword evidence="3 5" id="KW-1133">Transmembrane helix</keyword>
<keyword evidence="5" id="KW-0560">Oxidoreductase</keyword>
<dbReference type="EMBL" id="CAEFZW010000001">
    <property type="protein sequence ID" value="CAB4252256.1"/>
    <property type="molecule type" value="Genomic_DNA"/>
</dbReference>
<comment type="subcellular location">
    <subcellularLocation>
        <location evidence="1">Endomembrane system</location>
        <topology evidence="1">Multi-pass membrane protein</topology>
    </subcellularLocation>
    <subcellularLocation>
        <location evidence="5">Endoplasmic reticulum membrane</location>
    </subcellularLocation>
</comment>
<evidence type="ECO:0000259" key="6">
    <source>
        <dbReference type="Pfam" id="PF02544"/>
    </source>
</evidence>
<proteinExistence type="inferred from homology"/>
<organism evidence="7 8">
    <name type="scientific">Maudiozyma barnettii</name>
    <dbReference type="NCBI Taxonomy" id="61262"/>
    <lineage>
        <taxon>Eukaryota</taxon>
        <taxon>Fungi</taxon>
        <taxon>Dikarya</taxon>
        <taxon>Ascomycota</taxon>
        <taxon>Saccharomycotina</taxon>
        <taxon>Saccharomycetes</taxon>
        <taxon>Saccharomycetales</taxon>
        <taxon>Saccharomycetaceae</taxon>
        <taxon>Maudiozyma</taxon>
    </lineage>
</organism>
<feature type="transmembrane region" description="Helical" evidence="5">
    <location>
        <begin position="78"/>
        <end position="104"/>
    </location>
</feature>